<accession>A0A285GUQ2</accession>
<sequence length="142" mass="15023">MRKRSVISGVVGAALAMAGTVAVTPSAAQAAWTCQQGYVCFYENYGLSGSVAVLKELSPASGQYTGQVQDFRNYTYTNGKNLNDSASSVINLTGRSLRVYSNVNYNSSGNGGFLDVYAGESSDINYKTGTCNNDAASSARFY</sequence>
<dbReference type="OrthoDB" id="3300642at2"/>
<name>A0A285GUQ2_9ACTN</name>
<dbReference type="Gene3D" id="2.60.20.10">
    <property type="entry name" value="Crystallins"/>
    <property type="match status" value="1"/>
</dbReference>
<dbReference type="RefSeq" id="WP_097319183.1">
    <property type="nucleotide sequence ID" value="NZ_OBDY01000002.1"/>
</dbReference>
<keyword evidence="1" id="KW-0732">Signal</keyword>
<feature type="signal peptide" evidence="1">
    <location>
        <begin position="1"/>
        <end position="30"/>
    </location>
</feature>
<evidence type="ECO:0000256" key="1">
    <source>
        <dbReference type="SAM" id="SignalP"/>
    </source>
</evidence>
<evidence type="ECO:0000313" key="2">
    <source>
        <dbReference type="EMBL" id="SNY26031.1"/>
    </source>
</evidence>
<organism evidence="2 3">
    <name type="scientific">Paractinoplanes atraurantiacus</name>
    <dbReference type="NCBI Taxonomy" id="1036182"/>
    <lineage>
        <taxon>Bacteria</taxon>
        <taxon>Bacillati</taxon>
        <taxon>Actinomycetota</taxon>
        <taxon>Actinomycetes</taxon>
        <taxon>Micromonosporales</taxon>
        <taxon>Micromonosporaceae</taxon>
        <taxon>Paractinoplanes</taxon>
    </lineage>
</organism>
<gene>
    <name evidence="2" type="ORF">SAMN05421748_102450</name>
</gene>
<protein>
    <submittedName>
        <fullName evidence="2">Peptidase inhibitor family I36</fullName>
    </submittedName>
</protein>
<dbReference type="EMBL" id="OBDY01000002">
    <property type="protein sequence ID" value="SNY26031.1"/>
    <property type="molecule type" value="Genomic_DNA"/>
</dbReference>
<reference evidence="2 3" key="1">
    <citation type="submission" date="2017-09" db="EMBL/GenBank/DDBJ databases">
        <authorList>
            <person name="Ehlers B."/>
            <person name="Leendertz F.H."/>
        </authorList>
    </citation>
    <scope>NUCLEOTIDE SEQUENCE [LARGE SCALE GENOMIC DNA]</scope>
    <source>
        <strain evidence="2 3">CGMCC 4.6857</strain>
    </source>
</reference>
<feature type="chain" id="PRO_5013171114" evidence="1">
    <location>
        <begin position="31"/>
        <end position="142"/>
    </location>
</feature>
<dbReference type="Proteomes" id="UP000219612">
    <property type="component" value="Unassembled WGS sequence"/>
</dbReference>
<dbReference type="AlphaFoldDB" id="A0A285GUQ2"/>
<evidence type="ECO:0000313" key="3">
    <source>
        <dbReference type="Proteomes" id="UP000219612"/>
    </source>
</evidence>
<keyword evidence="3" id="KW-1185">Reference proteome</keyword>
<proteinExistence type="predicted"/>
<dbReference type="Pfam" id="PF03995">
    <property type="entry name" value="Inhibitor_I36"/>
    <property type="match status" value="1"/>
</dbReference>